<dbReference type="InterPro" id="IPR013534">
    <property type="entry name" value="Starch_synth_cat_dom"/>
</dbReference>
<comment type="similarity">
    <text evidence="3 7">Belongs to the glycosyltransferase 1 family. Bacterial/plant glycogen synthase subfamily.</text>
</comment>
<comment type="catalytic activity">
    <reaction evidence="1 7">
        <text>[(1-&gt;4)-alpha-D-glucosyl](n) + ADP-alpha-D-glucose = [(1-&gt;4)-alpha-D-glucosyl](n+1) + ADP + H(+)</text>
        <dbReference type="Rhea" id="RHEA:18189"/>
        <dbReference type="Rhea" id="RHEA-COMP:9584"/>
        <dbReference type="Rhea" id="RHEA-COMP:9587"/>
        <dbReference type="ChEBI" id="CHEBI:15378"/>
        <dbReference type="ChEBI" id="CHEBI:15444"/>
        <dbReference type="ChEBI" id="CHEBI:57498"/>
        <dbReference type="ChEBI" id="CHEBI:456216"/>
        <dbReference type="EC" id="2.4.1.21"/>
    </reaction>
</comment>
<protein>
    <recommendedName>
        <fullName evidence="7">Glycogen synthase</fullName>
        <ecNumber evidence="7">2.4.1.21</ecNumber>
    </recommendedName>
    <alternativeName>
        <fullName evidence="7">Starch [bacterial glycogen] synthase</fullName>
    </alternativeName>
</protein>
<gene>
    <name evidence="7 10" type="primary">glgA</name>
    <name evidence="10" type="ORF">DAMO_2558</name>
</gene>
<dbReference type="GO" id="GO:0009011">
    <property type="term" value="F:alpha-1,4-glucan glucosyltransferase (ADP-glucose donor) activity"/>
    <property type="evidence" value="ECO:0007669"/>
    <property type="project" value="UniProtKB-UniRule"/>
</dbReference>
<comment type="caution">
    <text evidence="7">Lacks conserved residue(s) required for the propagation of feature annotation.</text>
</comment>
<dbReference type="HOGENOM" id="CLU_009583_18_2_0"/>
<evidence type="ECO:0000256" key="1">
    <source>
        <dbReference type="ARBA" id="ARBA00001478"/>
    </source>
</evidence>
<dbReference type="EMBL" id="FP565575">
    <property type="protein sequence ID" value="CBE69631.1"/>
    <property type="molecule type" value="Genomic_DNA"/>
</dbReference>
<keyword evidence="5 7" id="KW-0808">Transferase</keyword>
<dbReference type="GO" id="GO:0005829">
    <property type="term" value="C:cytosol"/>
    <property type="evidence" value="ECO:0007669"/>
    <property type="project" value="TreeGrafter"/>
</dbReference>
<dbReference type="Gene3D" id="3.40.50.2000">
    <property type="entry name" value="Glycogen Phosphorylase B"/>
    <property type="match status" value="2"/>
</dbReference>
<organism evidence="10 11">
    <name type="scientific">Methylomirabilis oxygeniifera</name>
    <dbReference type="NCBI Taxonomy" id="671143"/>
    <lineage>
        <taxon>Bacteria</taxon>
        <taxon>Candidatus Methylomirabilota</taxon>
        <taxon>Candidatus Methylomirabilia</taxon>
        <taxon>Candidatus Methylomirabilales</taxon>
        <taxon>Candidatus Methylomirabilaceae</taxon>
        <taxon>Candidatus Methylomirabilis</taxon>
    </lineage>
</organism>
<dbReference type="EC" id="2.4.1.21" evidence="7"/>
<evidence type="ECO:0000313" key="11">
    <source>
        <dbReference type="Proteomes" id="UP000006898"/>
    </source>
</evidence>
<accession>D5MJP6</accession>
<comment type="function">
    <text evidence="2 7">Synthesizes alpha-1,4-glucan chains using ADP-glucose.</text>
</comment>
<keyword evidence="6 7" id="KW-0320">Glycogen biosynthesis</keyword>
<evidence type="ECO:0000256" key="4">
    <source>
        <dbReference type="ARBA" id="ARBA00022676"/>
    </source>
</evidence>
<evidence type="ECO:0000256" key="3">
    <source>
        <dbReference type="ARBA" id="ARBA00010281"/>
    </source>
</evidence>
<evidence type="ECO:0000256" key="5">
    <source>
        <dbReference type="ARBA" id="ARBA00022679"/>
    </source>
</evidence>
<dbReference type="Pfam" id="PF08323">
    <property type="entry name" value="Glyco_transf_5"/>
    <property type="match status" value="1"/>
</dbReference>
<dbReference type="InterPro" id="IPR001296">
    <property type="entry name" value="Glyco_trans_1"/>
</dbReference>
<dbReference type="AlphaFoldDB" id="D5MJP6"/>
<dbReference type="KEGG" id="mox:DAMO_2558"/>
<dbReference type="eggNOG" id="COG0297">
    <property type="taxonomic scope" value="Bacteria"/>
</dbReference>
<dbReference type="CDD" id="cd03791">
    <property type="entry name" value="GT5_Glycogen_synthase_DULL1-like"/>
    <property type="match status" value="1"/>
</dbReference>
<proteinExistence type="inferred from homology"/>
<dbReference type="UniPathway" id="UPA00164"/>
<evidence type="ECO:0000256" key="7">
    <source>
        <dbReference type="HAMAP-Rule" id="MF_00484"/>
    </source>
</evidence>
<evidence type="ECO:0000259" key="8">
    <source>
        <dbReference type="Pfam" id="PF00534"/>
    </source>
</evidence>
<dbReference type="Pfam" id="PF00534">
    <property type="entry name" value="Glycos_transf_1"/>
    <property type="match status" value="1"/>
</dbReference>
<dbReference type="HAMAP" id="MF_00484">
    <property type="entry name" value="Glycogen_synth"/>
    <property type="match status" value="1"/>
</dbReference>
<keyword evidence="4 7" id="KW-0328">Glycosyltransferase</keyword>
<evidence type="ECO:0000256" key="2">
    <source>
        <dbReference type="ARBA" id="ARBA00002764"/>
    </source>
</evidence>
<dbReference type="Proteomes" id="UP000006898">
    <property type="component" value="Chromosome"/>
</dbReference>
<dbReference type="STRING" id="671143.DAMO_2558"/>
<dbReference type="NCBIfam" id="NF001899">
    <property type="entry name" value="PRK00654.1-2"/>
    <property type="match status" value="1"/>
</dbReference>
<name>D5MJP6_METO1</name>
<sequence length="488" mass="54241">MKILFVASEAAPFAHTGGLGDVAGALPKALSRFGHDVRLIMPLYRAVDARRHRLRIVASGLSVSASSGPQAVDVLEGNLSSEVPVYFVRHDPSFDRDGLYQTVSAEDYPDNAERFALFCRAALEVCRRVDFQPEVLHANDWQTALLPIYLKTTLRSDHFFQRTATVFTIHNLGYQGLFPPEALSGLMLPRELFTPAGLEFYGKINLLKGGLLFADLLTTVSRRYSQEIQTVDQGFGLDGVLRQRHGDLFGVLNGIDPEEWSPAGDPHIAAHYTVDDLSGKAQCKADLQRRLKLPVRETVPLLAVISRLAWQKGLDLLHDILDTLMTLNVQLVLLGSGEKQLETAFREAAAKHPSTLAVRIGFDLPLSHQIEAGADLFLMPSRYEPCGLNQMYSLAYGTIPVVRATGGLDDTVVRFDPETGQGNGFKFEDATAPAFLQAIRQALALYRKKAPWPRLITNAMTADFTWDRSAGEYEQFYRRAVEKMRRQV</sequence>
<feature type="domain" description="Starch synthase catalytic" evidence="9">
    <location>
        <begin position="2"/>
        <end position="243"/>
    </location>
</feature>
<dbReference type="GO" id="GO:0005978">
    <property type="term" value="P:glycogen biosynthetic process"/>
    <property type="evidence" value="ECO:0007669"/>
    <property type="project" value="UniProtKB-UniRule"/>
</dbReference>
<evidence type="ECO:0000256" key="6">
    <source>
        <dbReference type="ARBA" id="ARBA00023056"/>
    </source>
</evidence>
<dbReference type="PANTHER" id="PTHR45825:SF11">
    <property type="entry name" value="ALPHA AMYLASE DOMAIN-CONTAINING PROTEIN"/>
    <property type="match status" value="1"/>
</dbReference>
<dbReference type="GO" id="GO:0004373">
    <property type="term" value="F:alpha-1,4-glucan glucosyltransferase (UDP-glucose donor) activity"/>
    <property type="evidence" value="ECO:0007669"/>
    <property type="project" value="InterPro"/>
</dbReference>
<dbReference type="CAZy" id="GT5">
    <property type="family name" value="Glycosyltransferase Family 5"/>
</dbReference>
<dbReference type="NCBIfam" id="TIGR02095">
    <property type="entry name" value="glgA"/>
    <property type="match status" value="1"/>
</dbReference>
<dbReference type="SUPFAM" id="SSF53756">
    <property type="entry name" value="UDP-Glycosyltransferase/glycogen phosphorylase"/>
    <property type="match status" value="1"/>
</dbReference>
<dbReference type="InterPro" id="IPR011835">
    <property type="entry name" value="GS/SS"/>
</dbReference>
<comment type="pathway">
    <text evidence="7">Glycan biosynthesis; glycogen biosynthesis.</text>
</comment>
<feature type="domain" description="Glycosyl transferase family 1" evidence="8">
    <location>
        <begin position="292"/>
        <end position="446"/>
    </location>
</feature>
<evidence type="ECO:0000259" key="9">
    <source>
        <dbReference type="Pfam" id="PF08323"/>
    </source>
</evidence>
<reference evidence="10 11" key="1">
    <citation type="journal article" date="2010" name="Nature">
        <title>Nitrite-driven anaerobic methane oxidation by oxygenic bacteria.</title>
        <authorList>
            <person name="Ettwig K.F."/>
            <person name="Butler M.K."/>
            <person name="Le Paslier D."/>
            <person name="Pelletier E."/>
            <person name="Mangenot S."/>
            <person name="Kuypers M.M.M."/>
            <person name="Schreiber F."/>
            <person name="Dutilh B.E."/>
            <person name="Zedelius J."/>
            <person name="de Beer D."/>
            <person name="Gloerich J."/>
            <person name="Wessels H.J.C.T."/>
            <person name="van Allen T."/>
            <person name="Luesken F."/>
            <person name="Wu M."/>
            <person name="van de Pas-Schoonen K.T."/>
            <person name="Op den Camp H.J.M."/>
            <person name="Janssen-Megens E.M."/>
            <person name="Francoijs K-J."/>
            <person name="Stunnenberg H."/>
            <person name="Weissenbach J."/>
            <person name="Jetten M.S.M."/>
            <person name="Strous M."/>
        </authorList>
    </citation>
    <scope>NUCLEOTIDE SEQUENCE [LARGE SCALE GENOMIC DNA]</scope>
</reference>
<dbReference type="PATRIC" id="fig|671143.5.peg.2250"/>
<dbReference type="PANTHER" id="PTHR45825">
    <property type="entry name" value="GRANULE-BOUND STARCH SYNTHASE 1, CHLOROPLASTIC/AMYLOPLASTIC"/>
    <property type="match status" value="1"/>
</dbReference>
<evidence type="ECO:0000313" key="10">
    <source>
        <dbReference type="EMBL" id="CBE69631.1"/>
    </source>
</evidence>